<dbReference type="GO" id="GO:0050852">
    <property type="term" value="P:T cell receptor signaling pathway"/>
    <property type="evidence" value="ECO:0007669"/>
    <property type="project" value="TreeGrafter"/>
</dbReference>
<dbReference type="AlphaFoldDB" id="A0AAV2KMB5"/>
<reference evidence="7 8" key="1">
    <citation type="submission" date="2024-04" db="EMBL/GenBank/DDBJ databases">
        <authorList>
            <person name="Waldvogel A.-M."/>
            <person name="Schoenle A."/>
        </authorList>
    </citation>
    <scope>NUCLEOTIDE SEQUENCE [LARGE SCALE GENOMIC DNA]</scope>
</reference>
<feature type="domain" description="Ig-like" evidence="6">
    <location>
        <begin position="98"/>
        <end position="231"/>
    </location>
</feature>
<sequence length="293" mass="30680">MALLAGLVLLFGLGPCSLVSAQKVITVSVGASSVTLPLPSRPLGSAPSVLWTQKSDEVHFKVSQGDDFRKQAPLFKGRTQMKPDALQTGNMDLTLQNPTMTDAGVFTCVTREGSTEVARVTVELKVTGDQVSAFSGSDPVELPCPIGPFGSEVSVLWMRGEELVHVQKGGVDDTSAQSAHFKGRTQMKSDALQKGDLGLVLKSPTTADSGSYSCVVTGDAGEQGRSAVQLSVRKSPSVVVIVGSIVGSASALIVVVLAVMTMKRCKKTQESCMDAFIGIMTCREPTSGLEGVC</sequence>
<proteinExistence type="predicted"/>
<dbReference type="GO" id="GO:0009897">
    <property type="term" value="C:external side of plasma membrane"/>
    <property type="evidence" value="ECO:0007669"/>
    <property type="project" value="TreeGrafter"/>
</dbReference>
<keyword evidence="8" id="KW-1185">Reference proteome</keyword>
<keyword evidence="3" id="KW-0393">Immunoglobulin domain</keyword>
<dbReference type="InterPro" id="IPR007110">
    <property type="entry name" value="Ig-like_dom"/>
</dbReference>
<dbReference type="Gene3D" id="2.60.40.10">
    <property type="entry name" value="Immunoglobulins"/>
    <property type="match status" value="2"/>
</dbReference>
<evidence type="ECO:0000256" key="1">
    <source>
        <dbReference type="ARBA" id="ARBA00004370"/>
    </source>
</evidence>
<feature type="signal peptide" evidence="5">
    <location>
        <begin position="1"/>
        <end position="21"/>
    </location>
</feature>
<protein>
    <recommendedName>
        <fullName evidence="6">Ig-like domain-containing protein</fullName>
    </recommendedName>
</protein>
<keyword evidence="4" id="KW-0812">Transmembrane</keyword>
<dbReference type="InterPro" id="IPR050504">
    <property type="entry name" value="IgSF_BTN/MOG"/>
</dbReference>
<organism evidence="7 8">
    <name type="scientific">Knipowitschia caucasica</name>
    <name type="common">Caucasian dwarf goby</name>
    <name type="synonym">Pomatoschistus caucasicus</name>
    <dbReference type="NCBI Taxonomy" id="637954"/>
    <lineage>
        <taxon>Eukaryota</taxon>
        <taxon>Metazoa</taxon>
        <taxon>Chordata</taxon>
        <taxon>Craniata</taxon>
        <taxon>Vertebrata</taxon>
        <taxon>Euteleostomi</taxon>
        <taxon>Actinopterygii</taxon>
        <taxon>Neopterygii</taxon>
        <taxon>Teleostei</taxon>
        <taxon>Neoteleostei</taxon>
        <taxon>Acanthomorphata</taxon>
        <taxon>Gobiaria</taxon>
        <taxon>Gobiiformes</taxon>
        <taxon>Gobioidei</taxon>
        <taxon>Gobiidae</taxon>
        <taxon>Gobiinae</taxon>
        <taxon>Knipowitschia</taxon>
    </lineage>
</organism>
<accession>A0AAV2KMB5</accession>
<dbReference type="SMART" id="SM00409">
    <property type="entry name" value="IG"/>
    <property type="match status" value="2"/>
</dbReference>
<keyword evidence="2 4" id="KW-0472">Membrane</keyword>
<dbReference type="Pfam" id="PF07686">
    <property type="entry name" value="V-set"/>
    <property type="match status" value="2"/>
</dbReference>
<dbReference type="PANTHER" id="PTHR24100">
    <property type="entry name" value="BUTYROPHILIN"/>
    <property type="match status" value="1"/>
</dbReference>
<dbReference type="PROSITE" id="PS50835">
    <property type="entry name" value="IG_LIKE"/>
    <property type="match status" value="1"/>
</dbReference>
<dbReference type="InterPro" id="IPR013783">
    <property type="entry name" value="Ig-like_fold"/>
</dbReference>
<dbReference type="InterPro" id="IPR003599">
    <property type="entry name" value="Ig_sub"/>
</dbReference>
<evidence type="ECO:0000313" key="8">
    <source>
        <dbReference type="Proteomes" id="UP001497482"/>
    </source>
</evidence>
<dbReference type="InterPro" id="IPR013106">
    <property type="entry name" value="Ig_V-set"/>
</dbReference>
<dbReference type="SUPFAM" id="SSF48726">
    <property type="entry name" value="Immunoglobulin"/>
    <property type="match status" value="2"/>
</dbReference>
<dbReference type="GO" id="GO:0001817">
    <property type="term" value="P:regulation of cytokine production"/>
    <property type="evidence" value="ECO:0007669"/>
    <property type="project" value="TreeGrafter"/>
</dbReference>
<dbReference type="InterPro" id="IPR036179">
    <property type="entry name" value="Ig-like_dom_sf"/>
</dbReference>
<dbReference type="Proteomes" id="UP001497482">
    <property type="component" value="Chromosome 19"/>
</dbReference>
<evidence type="ECO:0000256" key="3">
    <source>
        <dbReference type="ARBA" id="ARBA00023319"/>
    </source>
</evidence>
<evidence type="ECO:0000259" key="6">
    <source>
        <dbReference type="PROSITE" id="PS50835"/>
    </source>
</evidence>
<dbReference type="EMBL" id="OZ035841">
    <property type="protein sequence ID" value="CAL1589908.1"/>
    <property type="molecule type" value="Genomic_DNA"/>
</dbReference>
<keyword evidence="5" id="KW-0732">Signal</keyword>
<dbReference type="GO" id="GO:0005102">
    <property type="term" value="F:signaling receptor binding"/>
    <property type="evidence" value="ECO:0007669"/>
    <property type="project" value="TreeGrafter"/>
</dbReference>
<evidence type="ECO:0000256" key="2">
    <source>
        <dbReference type="ARBA" id="ARBA00023136"/>
    </source>
</evidence>
<evidence type="ECO:0000256" key="4">
    <source>
        <dbReference type="SAM" id="Phobius"/>
    </source>
</evidence>
<name>A0AAV2KMB5_KNICA</name>
<evidence type="ECO:0000313" key="7">
    <source>
        <dbReference type="EMBL" id="CAL1589908.1"/>
    </source>
</evidence>
<dbReference type="PANTHER" id="PTHR24100:SF151">
    <property type="entry name" value="ICOS LIGAND"/>
    <property type="match status" value="1"/>
</dbReference>
<comment type="subcellular location">
    <subcellularLocation>
        <location evidence="1">Membrane</location>
    </subcellularLocation>
</comment>
<gene>
    <name evidence="7" type="ORF">KC01_LOCUS19502</name>
</gene>
<feature type="transmembrane region" description="Helical" evidence="4">
    <location>
        <begin position="238"/>
        <end position="260"/>
    </location>
</feature>
<evidence type="ECO:0000256" key="5">
    <source>
        <dbReference type="SAM" id="SignalP"/>
    </source>
</evidence>
<keyword evidence="4" id="KW-1133">Transmembrane helix</keyword>
<feature type="chain" id="PRO_5043595480" description="Ig-like domain-containing protein" evidence="5">
    <location>
        <begin position="22"/>
        <end position="293"/>
    </location>
</feature>